<dbReference type="OrthoDB" id="784962at2759"/>
<feature type="compositionally biased region" description="Basic and acidic residues" evidence="3">
    <location>
        <begin position="622"/>
        <end position="633"/>
    </location>
</feature>
<dbReference type="GO" id="GO:0005634">
    <property type="term" value="C:nucleus"/>
    <property type="evidence" value="ECO:0007669"/>
    <property type="project" value="TreeGrafter"/>
</dbReference>
<dbReference type="InterPro" id="IPR027353">
    <property type="entry name" value="NET_dom"/>
</dbReference>
<feature type="domain" description="NET" evidence="5">
    <location>
        <begin position="508"/>
        <end position="590"/>
    </location>
</feature>
<dbReference type="SUPFAM" id="SSF47370">
    <property type="entry name" value="Bromodomain"/>
    <property type="match status" value="2"/>
</dbReference>
<gene>
    <name evidence="6" type="ORF">AWRI4620_LOCUS4940</name>
</gene>
<dbReference type="PROSITE" id="PS50014">
    <property type="entry name" value="BROMODOMAIN_2"/>
    <property type="match status" value="2"/>
</dbReference>
<dbReference type="InterPro" id="IPR050935">
    <property type="entry name" value="Bromo_chromatin_reader"/>
</dbReference>
<feature type="domain" description="Bromo" evidence="4">
    <location>
        <begin position="315"/>
        <end position="387"/>
    </location>
</feature>
<feature type="compositionally biased region" description="Acidic residues" evidence="3">
    <location>
        <begin position="425"/>
        <end position="441"/>
    </location>
</feature>
<evidence type="ECO:0000256" key="3">
    <source>
        <dbReference type="SAM" id="MobiDB-lite"/>
    </source>
</evidence>
<evidence type="ECO:0000256" key="2">
    <source>
        <dbReference type="PROSITE-ProRule" id="PRU00035"/>
    </source>
</evidence>
<dbReference type="SMART" id="SM00297">
    <property type="entry name" value="BROMO"/>
    <property type="match status" value="2"/>
</dbReference>
<feature type="compositionally biased region" description="Acidic residues" evidence="3">
    <location>
        <begin position="660"/>
        <end position="672"/>
    </location>
</feature>
<comment type="caution">
    <text evidence="6">The sequence shown here is derived from an EMBL/GenBank/DDBJ whole genome shotgun (WGS) entry which is preliminary data.</text>
</comment>
<reference evidence="6" key="1">
    <citation type="submission" date="2020-06" db="EMBL/GenBank/DDBJ databases">
        <authorList>
            <person name="Onetto C."/>
        </authorList>
    </citation>
    <scope>NUCLEOTIDE SEQUENCE</scope>
</reference>
<feature type="compositionally biased region" description="Low complexity" evidence="3">
    <location>
        <begin position="483"/>
        <end position="502"/>
    </location>
</feature>
<dbReference type="Pfam" id="PF17035">
    <property type="entry name" value="BET"/>
    <property type="match status" value="1"/>
</dbReference>
<keyword evidence="1 2" id="KW-0103">Bromodomain</keyword>
<feature type="compositionally biased region" description="Polar residues" evidence="3">
    <location>
        <begin position="93"/>
        <end position="103"/>
    </location>
</feature>
<accession>A0A9N8KJ17</accession>
<keyword evidence="7" id="KW-1185">Reference proteome</keyword>
<evidence type="ECO:0008006" key="8">
    <source>
        <dbReference type="Google" id="ProtNLM"/>
    </source>
</evidence>
<dbReference type="GO" id="GO:0006338">
    <property type="term" value="P:chromatin remodeling"/>
    <property type="evidence" value="ECO:0007669"/>
    <property type="project" value="TreeGrafter"/>
</dbReference>
<name>A0A9N8KJ17_9PEZI</name>
<dbReference type="Proteomes" id="UP000745764">
    <property type="component" value="Unassembled WGS sequence"/>
</dbReference>
<dbReference type="Pfam" id="PF00439">
    <property type="entry name" value="Bromodomain"/>
    <property type="match status" value="2"/>
</dbReference>
<sequence>MDALVDQAPAALPVDTSVDQEMSDAPSAGTVRAREEEDDATGEPSAKRTKTADDVSDEAQAEFENSGAVSAVQAAPVTTNGGTNGIAVPVVRPQNTPRISSGPITKNQKAFLIEKMKNTKKVKSAFWFTKPVDYVTLNIPHYPTVIKQPMDLTTIEQKLKNDQYSSVDDLVSDFELMVTNCFTFNGINHAASVSAQNLRAYFVKQMQMCPTGEAAMPKQKSHVVKKSSPKPAALPRPEPAKPSAPVKSPAGETFALLPDGTPMIRRDSTAGRPKRAVVPPAPRDLPYSTSKPKRKEAQTGLKFCEHILEEFRKSKYDRFATPFRIPVDPVALNIPQYFSIIKHPMDISTITQRLKGGQYATAEEFRSDFELMFTNCFRFNPAENVVHQMGRDFQAEFHREWAKKDSWIKRHTPQSQRASPVSDVSDGDESDDAHEEDDEHDNNEATISLLREQLAAMQNMVASISGGKRASPKASGNKKKSKSGSNVASKPSKKSGGSSSLSRPTIKTSSKPKKQRLVTYDEKQEISSATEHMSAEQVEKLTNIITENVAKYKDMAGDDVELEIDDLPNEVQHKLLRYVRSIFPKAEPVEMDANAIDDDYEPEKPSARSGGAAKKKHKPMKKHEQEDRIRQLKEQMAAMSGDVNSVGGGAAPSAPHNADSSDDDDSESSEEE</sequence>
<feature type="domain" description="Bromo" evidence="4">
    <location>
        <begin position="120"/>
        <end position="192"/>
    </location>
</feature>
<feature type="region of interest" description="Disordered" evidence="3">
    <location>
        <begin position="213"/>
        <end position="296"/>
    </location>
</feature>
<dbReference type="PANTHER" id="PTHR22880">
    <property type="entry name" value="FALZ-RELATED BROMODOMAIN-CONTAINING PROTEINS"/>
    <property type="match status" value="1"/>
</dbReference>
<dbReference type="PROSITE" id="PS51525">
    <property type="entry name" value="NET"/>
    <property type="match status" value="1"/>
</dbReference>
<evidence type="ECO:0000259" key="4">
    <source>
        <dbReference type="PROSITE" id="PS50014"/>
    </source>
</evidence>
<dbReference type="GO" id="GO:0006355">
    <property type="term" value="P:regulation of DNA-templated transcription"/>
    <property type="evidence" value="ECO:0007669"/>
    <property type="project" value="TreeGrafter"/>
</dbReference>
<dbReference type="Gene3D" id="1.20.1270.220">
    <property type="match status" value="1"/>
</dbReference>
<dbReference type="AlphaFoldDB" id="A0A9N8KJ17"/>
<dbReference type="Gene3D" id="1.20.920.10">
    <property type="entry name" value="Bromodomain-like"/>
    <property type="match status" value="2"/>
</dbReference>
<feature type="region of interest" description="Disordered" evidence="3">
    <location>
        <begin position="408"/>
        <end position="443"/>
    </location>
</feature>
<dbReference type="EMBL" id="CAINUL010000006">
    <property type="protein sequence ID" value="CAD0110685.1"/>
    <property type="molecule type" value="Genomic_DNA"/>
</dbReference>
<feature type="compositionally biased region" description="Basic residues" evidence="3">
    <location>
        <begin position="219"/>
        <end position="228"/>
    </location>
</feature>
<dbReference type="InterPro" id="IPR001487">
    <property type="entry name" value="Bromodomain"/>
</dbReference>
<evidence type="ECO:0000313" key="7">
    <source>
        <dbReference type="Proteomes" id="UP000745764"/>
    </source>
</evidence>
<dbReference type="PROSITE" id="PS00633">
    <property type="entry name" value="BROMODOMAIN_1"/>
    <property type="match status" value="1"/>
</dbReference>
<dbReference type="InterPro" id="IPR018359">
    <property type="entry name" value="Bromodomain_CS"/>
</dbReference>
<organism evidence="6 7">
    <name type="scientific">Aureobasidium uvarum</name>
    <dbReference type="NCBI Taxonomy" id="2773716"/>
    <lineage>
        <taxon>Eukaryota</taxon>
        <taxon>Fungi</taxon>
        <taxon>Dikarya</taxon>
        <taxon>Ascomycota</taxon>
        <taxon>Pezizomycotina</taxon>
        <taxon>Dothideomycetes</taxon>
        <taxon>Dothideomycetidae</taxon>
        <taxon>Dothideales</taxon>
        <taxon>Saccotheciaceae</taxon>
        <taxon>Aureobasidium</taxon>
    </lineage>
</organism>
<feature type="region of interest" description="Disordered" evidence="3">
    <location>
        <begin position="464"/>
        <end position="522"/>
    </location>
</feature>
<dbReference type="PANTHER" id="PTHR22880:SF225">
    <property type="entry name" value="BROMODOMAIN-CONTAINING PROTEIN BET-1-RELATED"/>
    <property type="match status" value="1"/>
</dbReference>
<feature type="region of interest" description="Disordered" evidence="3">
    <location>
        <begin position="1"/>
        <end position="103"/>
    </location>
</feature>
<evidence type="ECO:0000259" key="5">
    <source>
        <dbReference type="PROSITE" id="PS51525"/>
    </source>
</evidence>
<dbReference type="GO" id="GO:0000785">
    <property type="term" value="C:chromatin"/>
    <property type="evidence" value="ECO:0007669"/>
    <property type="project" value="TreeGrafter"/>
</dbReference>
<evidence type="ECO:0000256" key="1">
    <source>
        <dbReference type="ARBA" id="ARBA00023117"/>
    </source>
</evidence>
<feature type="region of interest" description="Disordered" evidence="3">
    <location>
        <begin position="593"/>
        <end position="672"/>
    </location>
</feature>
<proteinExistence type="predicted"/>
<dbReference type="InterPro" id="IPR036427">
    <property type="entry name" value="Bromodomain-like_sf"/>
</dbReference>
<protein>
    <recommendedName>
        <fullName evidence="8">Bromodomain-containing protein</fullName>
    </recommendedName>
</protein>
<dbReference type="PRINTS" id="PR00503">
    <property type="entry name" value="BROMODOMAIN"/>
</dbReference>
<feature type="compositionally biased region" description="Pro residues" evidence="3">
    <location>
        <begin position="232"/>
        <end position="242"/>
    </location>
</feature>
<dbReference type="InterPro" id="IPR038336">
    <property type="entry name" value="NET_sf"/>
</dbReference>
<evidence type="ECO:0000313" key="6">
    <source>
        <dbReference type="EMBL" id="CAD0110685.1"/>
    </source>
</evidence>